<keyword evidence="2 3" id="KW-0732">Signal</keyword>
<dbReference type="GeneID" id="112689811"/>
<keyword evidence="4" id="KW-1185">Reference proteome</keyword>
<dbReference type="AlphaFoldDB" id="A0A8B8G9A7"/>
<proteinExistence type="predicted"/>
<dbReference type="Proteomes" id="UP000694846">
    <property type="component" value="Unplaced"/>
</dbReference>
<organism evidence="4 5">
    <name type="scientific">Sipha flava</name>
    <name type="common">yellow sugarcane aphid</name>
    <dbReference type="NCBI Taxonomy" id="143950"/>
    <lineage>
        <taxon>Eukaryota</taxon>
        <taxon>Metazoa</taxon>
        <taxon>Ecdysozoa</taxon>
        <taxon>Arthropoda</taxon>
        <taxon>Hexapoda</taxon>
        <taxon>Insecta</taxon>
        <taxon>Pterygota</taxon>
        <taxon>Neoptera</taxon>
        <taxon>Paraneoptera</taxon>
        <taxon>Hemiptera</taxon>
        <taxon>Sternorrhyncha</taxon>
        <taxon>Aphidomorpha</taxon>
        <taxon>Aphidoidea</taxon>
        <taxon>Aphididae</taxon>
        <taxon>Sipha</taxon>
    </lineage>
</organism>
<evidence type="ECO:0000313" key="5">
    <source>
        <dbReference type="RefSeq" id="XP_025419458.1"/>
    </source>
</evidence>
<feature type="chain" id="PRO_5034812253" evidence="3">
    <location>
        <begin position="23"/>
        <end position="147"/>
    </location>
</feature>
<evidence type="ECO:0000313" key="4">
    <source>
        <dbReference type="Proteomes" id="UP000694846"/>
    </source>
</evidence>
<sequence>MKVKMIFSVCFVLFSSLNYVQADGGDINENDYIHYVFDWDDQVRICGSSLADMLRAVCKGVYNDDGDNNEYGIVPGKTLKQRIEEGPATQCCLKFCPVWYMKYICKDQSIIEEHVIVRKRKATKWYHSKFRYDARLPGQSTDDPICP</sequence>
<dbReference type="GO" id="GO:0005576">
    <property type="term" value="C:extracellular region"/>
    <property type="evidence" value="ECO:0007669"/>
    <property type="project" value="UniProtKB-ARBA"/>
</dbReference>
<keyword evidence="1" id="KW-0165">Cleavage on pair of basic residues</keyword>
<evidence type="ECO:0000256" key="3">
    <source>
        <dbReference type="SAM" id="SignalP"/>
    </source>
</evidence>
<evidence type="ECO:0000256" key="2">
    <source>
        <dbReference type="ARBA" id="ARBA00022729"/>
    </source>
</evidence>
<evidence type="ECO:0000256" key="1">
    <source>
        <dbReference type="ARBA" id="ARBA00022685"/>
    </source>
</evidence>
<feature type="signal peptide" evidence="3">
    <location>
        <begin position="1"/>
        <end position="22"/>
    </location>
</feature>
<gene>
    <name evidence="5" type="primary">LOC112689811</name>
</gene>
<accession>A0A8B8G9A7</accession>
<dbReference type="InterPro" id="IPR036438">
    <property type="entry name" value="Insulin-like_sf"/>
</dbReference>
<dbReference type="RefSeq" id="XP_025419458.1">
    <property type="nucleotide sequence ID" value="XM_025563673.1"/>
</dbReference>
<dbReference type="Gene3D" id="1.10.100.10">
    <property type="entry name" value="Insulin-like"/>
    <property type="match status" value="1"/>
</dbReference>
<dbReference type="SUPFAM" id="SSF56994">
    <property type="entry name" value="Insulin-like"/>
    <property type="match status" value="1"/>
</dbReference>
<protein>
    <submittedName>
        <fullName evidence="5">Uncharacterized protein LOC112689811</fullName>
    </submittedName>
</protein>
<name>A0A8B8G9A7_9HEMI</name>
<reference evidence="5" key="1">
    <citation type="submission" date="2025-08" db="UniProtKB">
        <authorList>
            <consortium name="RefSeq"/>
        </authorList>
    </citation>
    <scope>IDENTIFICATION</scope>
    <source>
        <tissue evidence="5">Whole body</tissue>
    </source>
</reference>